<evidence type="ECO:0008006" key="4">
    <source>
        <dbReference type="Google" id="ProtNLM"/>
    </source>
</evidence>
<protein>
    <recommendedName>
        <fullName evidence="4">ThiF family protein</fullName>
    </recommendedName>
</protein>
<evidence type="ECO:0000313" key="2">
    <source>
        <dbReference type="EMBL" id="PRY31550.1"/>
    </source>
</evidence>
<dbReference type="SUPFAM" id="SSF69572">
    <property type="entry name" value="Activating enzymes of the ubiquitin-like proteins"/>
    <property type="match status" value="1"/>
</dbReference>
<keyword evidence="3" id="KW-1185">Reference proteome</keyword>
<evidence type="ECO:0000313" key="3">
    <source>
        <dbReference type="Proteomes" id="UP000239209"/>
    </source>
</evidence>
<dbReference type="Gene3D" id="3.40.50.720">
    <property type="entry name" value="NAD(P)-binding Rossmann-like Domain"/>
    <property type="match status" value="1"/>
</dbReference>
<feature type="region of interest" description="Disordered" evidence="1">
    <location>
        <begin position="120"/>
        <end position="190"/>
    </location>
</feature>
<dbReference type="OrthoDB" id="4426339at2"/>
<evidence type="ECO:0000256" key="1">
    <source>
        <dbReference type="SAM" id="MobiDB-lite"/>
    </source>
</evidence>
<dbReference type="EMBL" id="PVZG01000003">
    <property type="protein sequence ID" value="PRY31550.1"/>
    <property type="molecule type" value="Genomic_DNA"/>
</dbReference>
<feature type="compositionally biased region" description="Pro residues" evidence="1">
    <location>
        <begin position="127"/>
        <end position="145"/>
    </location>
</feature>
<comment type="caution">
    <text evidence="2">The sequence shown here is derived from an EMBL/GenBank/DDBJ whole genome shotgun (WGS) entry which is preliminary data.</text>
</comment>
<dbReference type="AlphaFoldDB" id="A0A2T0SDR1"/>
<gene>
    <name evidence="2" type="ORF">CLV70_103439</name>
</gene>
<dbReference type="RefSeq" id="WP_106126004.1">
    <property type="nucleotide sequence ID" value="NZ_PVZG01000003.1"/>
</dbReference>
<dbReference type="GO" id="GO:0008641">
    <property type="term" value="F:ubiquitin-like modifier activating enzyme activity"/>
    <property type="evidence" value="ECO:0007669"/>
    <property type="project" value="InterPro"/>
</dbReference>
<feature type="compositionally biased region" description="Low complexity" evidence="1">
    <location>
        <begin position="146"/>
        <end position="166"/>
    </location>
</feature>
<dbReference type="Proteomes" id="UP000239209">
    <property type="component" value="Unassembled WGS sequence"/>
</dbReference>
<reference evidence="2 3" key="1">
    <citation type="submission" date="2018-03" db="EMBL/GenBank/DDBJ databases">
        <title>Genomic Encyclopedia of Archaeal and Bacterial Type Strains, Phase II (KMG-II): from individual species to whole genera.</title>
        <authorList>
            <person name="Goeker M."/>
        </authorList>
    </citation>
    <scope>NUCLEOTIDE SEQUENCE [LARGE SCALE GENOMIC DNA]</scope>
    <source>
        <strain evidence="2 3">DSM 45348</strain>
    </source>
</reference>
<accession>A0A2T0SDR1</accession>
<organism evidence="2 3">
    <name type="scientific">Pseudosporangium ferrugineum</name>
    <dbReference type="NCBI Taxonomy" id="439699"/>
    <lineage>
        <taxon>Bacteria</taxon>
        <taxon>Bacillati</taxon>
        <taxon>Actinomycetota</taxon>
        <taxon>Actinomycetes</taxon>
        <taxon>Micromonosporales</taxon>
        <taxon>Micromonosporaceae</taxon>
        <taxon>Pseudosporangium</taxon>
    </lineage>
</organism>
<dbReference type="InterPro" id="IPR035985">
    <property type="entry name" value="Ubiquitin-activating_enz"/>
</dbReference>
<sequence length="459" mass="47947">MSCPPLHRPTLLPGLFRTWRDVRTLQLGLRPGTAVVIDLPRPSTADVLDLLDGSRSEREILRRAATAGVPPPDTRALLDSLHQAGLVLPAQSLYPSPSDADRLSGEALTLALDSAQTHTIPLLDTPPSHPAPSPTRDPRTPPPTSVSPVSHHASSPAIAPSSAIDRAATDPRAAPGPPSASRTGPDLPATVLRRRRAARIMISGRGRLAAGIAVALAESGIGHVHADLPGAVTRRHLLASRLLETDRGRPLALAVEEAVVRAVPGTETRTIRRGSASLVVQLSHDQPVALLSAGQVQRRQPHLAVAIREAVAIVGPLVPASGGPCLNCLDLHRRDRDPAAGRPEPPVRGDEACAVTTVLAATAYAVAQVLAFVDGRVPETVAAEVEISASGRARRRSWTAHHGCFCGRRRACGCAGKSACSCVRKDGLGLATGSEGTVGRAARAARSVQGGRMPPQRAQ</sequence>
<proteinExistence type="predicted"/>
<name>A0A2T0SDR1_9ACTN</name>